<dbReference type="InterPro" id="IPR010982">
    <property type="entry name" value="Lambda_DNA-bd_dom_sf"/>
</dbReference>
<gene>
    <name evidence="5" type="ORF">U729_2352</name>
</gene>
<dbReference type="PROSITE" id="PS50932">
    <property type="entry name" value="HTH_LACI_2"/>
    <property type="match status" value="1"/>
</dbReference>
<dbReference type="Pfam" id="PF13377">
    <property type="entry name" value="Peripla_BP_3"/>
    <property type="match status" value="1"/>
</dbReference>
<dbReference type="InterPro" id="IPR000843">
    <property type="entry name" value="HTH_LacI"/>
</dbReference>
<dbReference type="Gene3D" id="3.40.50.2300">
    <property type="match status" value="2"/>
</dbReference>
<keyword evidence="1" id="KW-0805">Transcription regulation</keyword>
<sequence length="333" mass="37374">MRKTTLLDIAKEVNVSKTTVSMVLNNKDNNISKETKEKILKKAKELNYVPNFLAKSLITKKSYSIGVIVPDIQNPFFSEMAKVIEKIAEKSGYSMVLCNTFNSSKKEINHINLLISKSIDGVIIASVSENNEGLKILESNGVPFVVVDRFTKGIDKINGVFCDNKEGIDIGIDFLYKKNKRKIAFVGGNNGVEPSNIRLNSYIEKVNSLNIYNKELKIEEEYSLEGGFNATKKLMDKNIEIDAIFYSSDIMAIGGMKYLVRNGYKIPEDISILGFDNINICSFIEPELTTVAQPISKIGEEAINLLLRLINKEIIENEIIKLNPYLIERGTVK</sequence>
<evidence type="ECO:0000256" key="2">
    <source>
        <dbReference type="ARBA" id="ARBA00023125"/>
    </source>
</evidence>
<dbReference type="InterPro" id="IPR028082">
    <property type="entry name" value="Peripla_BP_I"/>
</dbReference>
<reference evidence="5 6" key="1">
    <citation type="journal article" date="2015" name="Infect. Genet. Evol.">
        <title>Genomic sequences of six botulinum neurotoxin-producing strains representing three clostridial species illustrate the mobility and diversity of botulinum neurotoxin genes.</title>
        <authorList>
            <person name="Smith T.J."/>
            <person name="Hill K.K."/>
            <person name="Xie G."/>
            <person name="Foley B.T."/>
            <person name="Williamson C.H."/>
            <person name="Foster J.T."/>
            <person name="Johnson S.L."/>
            <person name="Chertkov O."/>
            <person name="Teshima H."/>
            <person name="Gibbons H.S."/>
            <person name="Johnsky L.A."/>
            <person name="Karavis M.A."/>
            <person name="Smith L.A."/>
        </authorList>
    </citation>
    <scope>NUCLEOTIDE SEQUENCE [LARGE SCALE GENOMIC DNA]</scope>
    <source>
        <strain evidence="5">Sullivan</strain>
    </source>
</reference>
<dbReference type="EMBL" id="CP006905">
    <property type="protein sequence ID" value="AIY84832.1"/>
    <property type="molecule type" value="Genomic_DNA"/>
</dbReference>
<dbReference type="PANTHER" id="PTHR30146">
    <property type="entry name" value="LACI-RELATED TRANSCRIPTIONAL REPRESSOR"/>
    <property type="match status" value="1"/>
</dbReference>
<keyword evidence="2" id="KW-0238">DNA-binding</keyword>
<dbReference type="HOGENOM" id="CLU_037628_6_0_9"/>
<evidence type="ECO:0000259" key="4">
    <source>
        <dbReference type="PROSITE" id="PS50932"/>
    </source>
</evidence>
<dbReference type="GO" id="GO:0003700">
    <property type="term" value="F:DNA-binding transcription factor activity"/>
    <property type="evidence" value="ECO:0007669"/>
    <property type="project" value="TreeGrafter"/>
</dbReference>
<dbReference type="PROSITE" id="PS00356">
    <property type="entry name" value="HTH_LACI_1"/>
    <property type="match status" value="1"/>
</dbReference>
<evidence type="ECO:0000256" key="1">
    <source>
        <dbReference type="ARBA" id="ARBA00023015"/>
    </source>
</evidence>
<protein>
    <submittedName>
        <fullName evidence="5">Bacterial regulatory s, lacI family protein</fullName>
    </submittedName>
</protein>
<dbReference type="SUPFAM" id="SSF53822">
    <property type="entry name" value="Periplasmic binding protein-like I"/>
    <property type="match status" value="1"/>
</dbReference>
<evidence type="ECO:0000313" key="5">
    <source>
        <dbReference type="EMBL" id="AIY84832.1"/>
    </source>
</evidence>
<dbReference type="GO" id="GO:0000976">
    <property type="term" value="F:transcription cis-regulatory region binding"/>
    <property type="evidence" value="ECO:0007669"/>
    <property type="project" value="TreeGrafter"/>
</dbReference>
<dbReference type="CDD" id="cd01392">
    <property type="entry name" value="HTH_LacI"/>
    <property type="match status" value="1"/>
</dbReference>
<keyword evidence="6" id="KW-1185">Reference proteome</keyword>
<dbReference type="STRING" id="1561.NPD11_667"/>
<dbReference type="Gene3D" id="1.10.260.40">
    <property type="entry name" value="lambda repressor-like DNA-binding domains"/>
    <property type="match status" value="1"/>
</dbReference>
<dbReference type="SMART" id="SM00354">
    <property type="entry name" value="HTH_LACI"/>
    <property type="match status" value="1"/>
</dbReference>
<proteinExistence type="predicted"/>
<dbReference type="Pfam" id="PF00356">
    <property type="entry name" value="LacI"/>
    <property type="match status" value="1"/>
</dbReference>
<dbReference type="PANTHER" id="PTHR30146:SF109">
    <property type="entry name" value="HTH-TYPE TRANSCRIPTIONAL REGULATOR GALS"/>
    <property type="match status" value="1"/>
</dbReference>
<dbReference type="InterPro" id="IPR046335">
    <property type="entry name" value="LacI/GalR-like_sensor"/>
</dbReference>
<accession>A0A0A7FZ49</accession>
<dbReference type="SUPFAM" id="SSF47413">
    <property type="entry name" value="lambda repressor-like DNA-binding domains"/>
    <property type="match status" value="1"/>
</dbReference>
<keyword evidence="3" id="KW-0804">Transcription</keyword>
<dbReference type="KEGG" id="cbv:U729_2352"/>
<dbReference type="OrthoDB" id="369222at2"/>
<dbReference type="CDD" id="cd06267">
    <property type="entry name" value="PBP1_LacI_sugar_binding-like"/>
    <property type="match status" value="1"/>
</dbReference>
<evidence type="ECO:0000313" key="6">
    <source>
        <dbReference type="Proteomes" id="UP000030635"/>
    </source>
</evidence>
<dbReference type="AlphaFoldDB" id="A0A0A7FZ49"/>
<dbReference type="eggNOG" id="COG1609">
    <property type="taxonomic scope" value="Bacteria"/>
</dbReference>
<dbReference type="Proteomes" id="UP000030635">
    <property type="component" value="Chromosome"/>
</dbReference>
<name>A0A0A7FZ49_9CLOT</name>
<evidence type="ECO:0000256" key="3">
    <source>
        <dbReference type="ARBA" id="ARBA00023163"/>
    </source>
</evidence>
<organism evidence="5 6">
    <name type="scientific">Clostridium baratii str. Sullivan</name>
    <dbReference type="NCBI Taxonomy" id="1415775"/>
    <lineage>
        <taxon>Bacteria</taxon>
        <taxon>Bacillati</taxon>
        <taxon>Bacillota</taxon>
        <taxon>Clostridia</taxon>
        <taxon>Eubacteriales</taxon>
        <taxon>Clostridiaceae</taxon>
        <taxon>Clostridium</taxon>
    </lineage>
</organism>
<dbReference type="RefSeq" id="WP_039315188.1">
    <property type="nucleotide sequence ID" value="NZ_CP006905.1"/>
</dbReference>
<feature type="domain" description="HTH lacI-type" evidence="4">
    <location>
        <begin position="4"/>
        <end position="59"/>
    </location>
</feature>